<evidence type="ECO:0000256" key="5">
    <source>
        <dbReference type="ARBA" id="ARBA00022692"/>
    </source>
</evidence>
<feature type="transmembrane region" description="Helical" evidence="8">
    <location>
        <begin position="268"/>
        <end position="289"/>
    </location>
</feature>
<dbReference type="GO" id="GO:0022857">
    <property type="term" value="F:transmembrane transporter activity"/>
    <property type="evidence" value="ECO:0007669"/>
    <property type="project" value="InterPro"/>
</dbReference>
<dbReference type="PANTHER" id="PTHR23501">
    <property type="entry name" value="MAJOR FACILITATOR SUPERFAMILY"/>
    <property type="match status" value="1"/>
</dbReference>
<feature type="transmembrane region" description="Helical" evidence="8">
    <location>
        <begin position="110"/>
        <end position="130"/>
    </location>
</feature>
<feature type="transmembrane region" description="Helical" evidence="8">
    <location>
        <begin position="169"/>
        <end position="190"/>
    </location>
</feature>
<keyword evidence="6 8" id="KW-1133">Transmembrane helix</keyword>
<dbReference type="InterPro" id="IPR011701">
    <property type="entry name" value="MFS"/>
</dbReference>
<dbReference type="SUPFAM" id="SSF103473">
    <property type="entry name" value="MFS general substrate transporter"/>
    <property type="match status" value="1"/>
</dbReference>
<dbReference type="Gene3D" id="1.20.1720.10">
    <property type="entry name" value="Multidrug resistance protein D"/>
    <property type="match status" value="1"/>
</dbReference>
<dbReference type="PROSITE" id="PS50850">
    <property type="entry name" value="MFS"/>
    <property type="match status" value="1"/>
</dbReference>
<dbReference type="PRINTS" id="PR01036">
    <property type="entry name" value="TCRTETB"/>
</dbReference>
<dbReference type="NCBIfam" id="TIGR00711">
    <property type="entry name" value="efflux_EmrB"/>
    <property type="match status" value="1"/>
</dbReference>
<feature type="domain" description="Major facilitator superfamily (MFS) profile" evidence="9">
    <location>
        <begin position="16"/>
        <end position="493"/>
    </location>
</feature>
<dbReference type="OrthoDB" id="7375466at2"/>
<dbReference type="InterPro" id="IPR036390">
    <property type="entry name" value="WH_DNA-bd_sf"/>
</dbReference>
<dbReference type="FunFam" id="1.20.1720.10:FF:000004">
    <property type="entry name" value="EmrB/QacA family drug resistance transporter"/>
    <property type="match status" value="1"/>
</dbReference>
<feature type="transmembrane region" description="Helical" evidence="8">
    <location>
        <begin position="15"/>
        <end position="38"/>
    </location>
</feature>
<feature type="transmembrane region" description="Helical" evidence="8">
    <location>
        <begin position="335"/>
        <end position="352"/>
    </location>
</feature>
<comment type="caution">
    <text evidence="10">The sequence shown here is derived from an EMBL/GenBank/DDBJ whole genome shotgun (WGS) entry which is preliminary data.</text>
</comment>
<keyword evidence="7 8" id="KW-0472">Membrane</keyword>
<evidence type="ECO:0000256" key="2">
    <source>
        <dbReference type="ARBA" id="ARBA00007520"/>
    </source>
</evidence>
<proteinExistence type="inferred from homology"/>
<comment type="subcellular location">
    <subcellularLocation>
        <location evidence="1">Cell membrane</location>
        <topology evidence="1">Multi-pass membrane protein</topology>
    </subcellularLocation>
</comment>
<organism evidence="10 11">
    <name type="scientific">Kribbella capetownensis</name>
    <dbReference type="NCBI Taxonomy" id="1572659"/>
    <lineage>
        <taxon>Bacteria</taxon>
        <taxon>Bacillati</taxon>
        <taxon>Actinomycetota</taxon>
        <taxon>Actinomycetes</taxon>
        <taxon>Propionibacteriales</taxon>
        <taxon>Kribbellaceae</taxon>
        <taxon>Kribbella</taxon>
    </lineage>
</organism>
<dbReference type="Gene3D" id="1.10.10.10">
    <property type="entry name" value="Winged helix-like DNA-binding domain superfamily/Winged helix DNA-binding domain"/>
    <property type="match status" value="1"/>
</dbReference>
<gene>
    <name evidence="10" type="ORF">E0H75_12505</name>
</gene>
<dbReference type="AlphaFoldDB" id="A0A4R0K7A4"/>
<feature type="transmembrane region" description="Helical" evidence="8">
    <location>
        <begin position="142"/>
        <end position="163"/>
    </location>
</feature>
<evidence type="ECO:0000259" key="9">
    <source>
        <dbReference type="PROSITE" id="PS50850"/>
    </source>
</evidence>
<keyword evidence="5 8" id="KW-0812">Transmembrane</keyword>
<evidence type="ECO:0000256" key="4">
    <source>
        <dbReference type="ARBA" id="ARBA00022475"/>
    </source>
</evidence>
<dbReference type="RefSeq" id="WP_131513661.1">
    <property type="nucleotide sequence ID" value="NZ_SJKD01000002.1"/>
</dbReference>
<evidence type="ECO:0000313" key="10">
    <source>
        <dbReference type="EMBL" id="TCC50965.1"/>
    </source>
</evidence>
<evidence type="ECO:0000256" key="7">
    <source>
        <dbReference type="ARBA" id="ARBA00023136"/>
    </source>
</evidence>
<feature type="transmembrane region" description="Helical" evidence="8">
    <location>
        <begin position="202"/>
        <end position="221"/>
    </location>
</feature>
<dbReference type="Gene3D" id="1.20.1250.20">
    <property type="entry name" value="MFS general substrate transporter like domains"/>
    <property type="match status" value="1"/>
</dbReference>
<evidence type="ECO:0000313" key="11">
    <source>
        <dbReference type="Proteomes" id="UP000293342"/>
    </source>
</evidence>
<dbReference type="InterPro" id="IPR004638">
    <property type="entry name" value="EmrB-like"/>
</dbReference>
<feature type="transmembrane region" description="Helical" evidence="8">
    <location>
        <begin position="50"/>
        <end position="70"/>
    </location>
</feature>
<keyword evidence="11" id="KW-1185">Reference proteome</keyword>
<feature type="transmembrane region" description="Helical" evidence="8">
    <location>
        <begin position="82"/>
        <end position="104"/>
    </location>
</feature>
<sequence>MDTEAQPVGRGTRNAVVVAIMLGMLLAALDQTIVATALPTIVSDLGGANHLSWVVTSYLLAETIMTALVGKFGDLYGRKPMFLISVVLFLAGSALCGMADSMLWLVGSRAIQGLGAGGLMVTAMAVIADVVPLSERGKYQGVMGSVFGVSTVAGPLLGGLFVDHLSWRWAFYVNIPLGIVVLIVASISLPSVKAAVSPKIDYLGILFIGLAATGLTLVTTWGGNEYAWTSTVIIAMAVGSVVALGLFVVVERRAAEPMLPLRLFRSRVFTVCAVMSFIIGFAMLGGVTYLPTYLQFVHGASATESGLQMLPLVGGLLVASVGVGQIISKTGRYRLFPIIGTVLIGAGLYLLSLLDNETPYVETAAFMVVLGVGIGLCMPVPTVVVQSTVDYADLGVATSGVSFLRTMGSSFGVAVFGSIYAHQLPVHLEQAVRATGADPQVVTTVDGVRSLPDDVRSVVTAAYADSLHVVFLWAVPVAALGFVVALLLKEVPLRDSARMAVRDVGENFAAPASFDSEHELQKLTALVIQHHRRSPAPEVLAQSGIPLSVAQAWMIMRVFRGGAESGSATLAEITGDLRVPPGVFEPLATQLVADGYLSETLGHYRFTTLGLEMFQRFVGAFRVWILDRLADWDPDNTEAFSDAVDRLAALMIDQGQSLTTGKHAAALTTATT</sequence>
<dbReference type="PANTHER" id="PTHR23501:SF197">
    <property type="entry name" value="COMD"/>
    <property type="match status" value="1"/>
</dbReference>
<feature type="transmembrane region" description="Helical" evidence="8">
    <location>
        <begin position="470"/>
        <end position="488"/>
    </location>
</feature>
<feature type="transmembrane region" description="Helical" evidence="8">
    <location>
        <begin position="364"/>
        <end position="384"/>
    </location>
</feature>
<evidence type="ECO:0000256" key="6">
    <source>
        <dbReference type="ARBA" id="ARBA00022989"/>
    </source>
</evidence>
<keyword evidence="4" id="KW-1003">Cell membrane</keyword>
<dbReference type="Proteomes" id="UP000293342">
    <property type="component" value="Unassembled WGS sequence"/>
</dbReference>
<dbReference type="EMBL" id="SJKD01000002">
    <property type="protein sequence ID" value="TCC50965.1"/>
    <property type="molecule type" value="Genomic_DNA"/>
</dbReference>
<dbReference type="CDD" id="cd17502">
    <property type="entry name" value="MFS_Azr1_MDR_like"/>
    <property type="match status" value="1"/>
</dbReference>
<evidence type="ECO:0000256" key="8">
    <source>
        <dbReference type="SAM" id="Phobius"/>
    </source>
</evidence>
<keyword evidence="3" id="KW-0813">Transport</keyword>
<name>A0A4R0K7A4_9ACTN</name>
<evidence type="ECO:0000256" key="3">
    <source>
        <dbReference type="ARBA" id="ARBA00022448"/>
    </source>
</evidence>
<dbReference type="InterPro" id="IPR036388">
    <property type="entry name" value="WH-like_DNA-bd_sf"/>
</dbReference>
<protein>
    <submittedName>
        <fullName evidence="10">DHA2 family efflux MFS transporter permease subunit</fullName>
    </submittedName>
</protein>
<evidence type="ECO:0000256" key="1">
    <source>
        <dbReference type="ARBA" id="ARBA00004651"/>
    </source>
</evidence>
<feature type="transmembrane region" description="Helical" evidence="8">
    <location>
        <begin position="227"/>
        <end position="248"/>
    </location>
</feature>
<dbReference type="Pfam" id="PF07690">
    <property type="entry name" value="MFS_1"/>
    <property type="match status" value="1"/>
</dbReference>
<dbReference type="GO" id="GO:0005886">
    <property type="term" value="C:plasma membrane"/>
    <property type="evidence" value="ECO:0007669"/>
    <property type="project" value="UniProtKB-SubCell"/>
</dbReference>
<reference evidence="10 11" key="1">
    <citation type="submission" date="2019-02" db="EMBL/GenBank/DDBJ databases">
        <title>Kribbella capetownensis sp. nov. and Kribbella speibonae sp. nov., isolated from soil.</title>
        <authorList>
            <person name="Curtis S.M."/>
            <person name="Norton I."/>
            <person name="Everest G.J."/>
            <person name="Meyers P.R."/>
        </authorList>
    </citation>
    <scope>NUCLEOTIDE SEQUENCE [LARGE SCALE GENOMIC DNA]</scope>
    <source>
        <strain evidence="10 11">YM53</strain>
    </source>
</reference>
<accession>A0A4R0K7A4</accession>
<dbReference type="InterPro" id="IPR036259">
    <property type="entry name" value="MFS_trans_sf"/>
</dbReference>
<comment type="similarity">
    <text evidence="2">Belongs to the major facilitator superfamily. TCR/Tet family.</text>
</comment>
<dbReference type="SUPFAM" id="SSF46785">
    <property type="entry name" value="Winged helix' DNA-binding domain"/>
    <property type="match status" value="1"/>
</dbReference>
<dbReference type="InterPro" id="IPR020846">
    <property type="entry name" value="MFS_dom"/>
</dbReference>
<feature type="transmembrane region" description="Helical" evidence="8">
    <location>
        <begin position="309"/>
        <end position="328"/>
    </location>
</feature>